<evidence type="ECO:0000313" key="8">
    <source>
        <dbReference type="RefSeq" id="XP_038828792.1"/>
    </source>
</evidence>
<dbReference type="AlphaFoldDB" id="A0A8U0PPJ6"/>
<keyword evidence="5" id="KW-0472">Membrane</keyword>
<feature type="compositionally biased region" description="Basic and acidic residues" evidence="4">
    <location>
        <begin position="247"/>
        <end position="258"/>
    </location>
</feature>
<dbReference type="KEGG" id="snh:120027814"/>
<feature type="domain" description="AIG1-type G" evidence="6">
    <location>
        <begin position="16"/>
        <end position="207"/>
    </location>
</feature>
<keyword evidence="5" id="KW-1133">Transmembrane helix</keyword>
<dbReference type="GeneID" id="120027814"/>
<dbReference type="InterPro" id="IPR006703">
    <property type="entry name" value="G_AIG1"/>
</dbReference>
<dbReference type="PROSITE" id="PS51720">
    <property type="entry name" value="G_AIG1"/>
    <property type="match status" value="1"/>
</dbReference>
<feature type="compositionally biased region" description="Polar residues" evidence="4">
    <location>
        <begin position="260"/>
        <end position="273"/>
    </location>
</feature>
<sequence>MASERSPNVHGGPPPQCDLRLLLLGRVGAGKSTVAKTILGRDNFRSEGGMCVKKQGEVAGRTVTVVDTPGWNTVKYTSTHIKQEIKNSVTLCPPGPHALLLVVPMGDPLSSAERKAIRYHMELLSGRAWRFTMVLFVSEAEEKCTSIEQNQMIDRAKSILAKCGDRHHLLDCGNSPTQISELLVKIDAMVEENCEEFLIPQVYYELMETTMPREVTELRRMYEDREDRLKQKYKTELKEKEDELKKYREEEKPKERLMKRTSSSQLLPPSISTEKQDRSVMADHQKVDLQAVKQGYREEALSVVGHYVKPLIVIMTAVVGALMGAVAGAQHGTLGACIGIPIGIILAVLVSYAVRGAATAARDISIKVKAEENESQRREERADFFLDSPKSKRFDKDQ</sequence>
<evidence type="ECO:0000256" key="2">
    <source>
        <dbReference type="ARBA" id="ARBA00022741"/>
    </source>
</evidence>
<feature type="region of interest" description="Disordered" evidence="4">
    <location>
        <begin position="247"/>
        <end position="279"/>
    </location>
</feature>
<reference evidence="8 9" key="1">
    <citation type="submission" date="2025-04" db="UniProtKB">
        <authorList>
            <consortium name="RefSeq"/>
        </authorList>
    </citation>
    <scope>IDENTIFICATION</scope>
    <source>
        <tissue evidence="8 9">White muscle</tissue>
    </source>
</reference>
<dbReference type="Proteomes" id="UP000808372">
    <property type="component" value="Chromosome 2"/>
</dbReference>
<name>A0A8U0PPJ6_SALNM</name>
<keyword evidence="2" id="KW-0547">Nucleotide-binding</keyword>
<evidence type="ECO:0000313" key="7">
    <source>
        <dbReference type="Proteomes" id="UP000808372"/>
    </source>
</evidence>
<gene>
    <name evidence="8 9 10" type="primary">LOC120027814</name>
</gene>
<feature type="transmembrane region" description="Helical" evidence="5">
    <location>
        <begin position="333"/>
        <end position="354"/>
    </location>
</feature>
<accession>A0A8U0PPJ6</accession>
<evidence type="ECO:0000256" key="5">
    <source>
        <dbReference type="SAM" id="Phobius"/>
    </source>
</evidence>
<keyword evidence="7" id="KW-1185">Reference proteome</keyword>
<dbReference type="InterPro" id="IPR045058">
    <property type="entry name" value="GIMA/IAN/Toc"/>
</dbReference>
<dbReference type="PANTHER" id="PTHR10903">
    <property type="entry name" value="GTPASE, IMAP FAMILY MEMBER-RELATED"/>
    <property type="match status" value="1"/>
</dbReference>
<evidence type="ECO:0000313" key="10">
    <source>
        <dbReference type="RefSeq" id="XP_038828806.1"/>
    </source>
</evidence>
<dbReference type="RefSeq" id="XP_038828799.1">
    <property type="nucleotide sequence ID" value="XM_038972871.1"/>
</dbReference>
<dbReference type="PANTHER" id="PTHR10903:SF107">
    <property type="entry name" value="GTPASE IMAP FAMILY MEMBER 4-LIKE-RELATED"/>
    <property type="match status" value="1"/>
</dbReference>
<proteinExistence type="inferred from homology"/>
<keyword evidence="3" id="KW-0342">GTP-binding</keyword>
<evidence type="ECO:0000259" key="6">
    <source>
        <dbReference type="PROSITE" id="PS51720"/>
    </source>
</evidence>
<dbReference type="RefSeq" id="XP_038828792.1">
    <property type="nucleotide sequence ID" value="XM_038972864.1"/>
</dbReference>
<dbReference type="Gene3D" id="3.40.50.300">
    <property type="entry name" value="P-loop containing nucleotide triphosphate hydrolases"/>
    <property type="match status" value="1"/>
</dbReference>
<feature type="transmembrane region" description="Helical" evidence="5">
    <location>
        <begin position="307"/>
        <end position="327"/>
    </location>
</feature>
<keyword evidence="5" id="KW-0812">Transmembrane</keyword>
<organism evidence="7 8">
    <name type="scientific">Salvelinus namaycush</name>
    <name type="common">Lake trout</name>
    <name type="synonym">Salmo namaycush</name>
    <dbReference type="NCBI Taxonomy" id="8040"/>
    <lineage>
        <taxon>Eukaryota</taxon>
        <taxon>Metazoa</taxon>
        <taxon>Chordata</taxon>
        <taxon>Craniata</taxon>
        <taxon>Vertebrata</taxon>
        <taxon>Euteleostomi</taxon>
        <taxon>Actinopterygii</taxon>
        <taxon>Neopterygii</taxon>
        <taxon>Teleostei</taxon>
        <taxon>Protacanthopterygii</taxon>
        <taxon>Salmoniformes</taxon>
        <taxon>Salmonidae</taxon>
        <taxon>Salmoninae</taxon>
        <taxon>Salvelinus</taxon>
    </lineage>
</organism>
<dbReference type="Pfam" id="PF04548">
    <property type="entry name" value="AIG1"/>
    <property type="match status" value="1"/>
</dbReference>
<evidence type="ECO:0000256" key="3">
    <source>
        <dbReference type="ARBA" id="ARBA00023134"/>
    </source>
</evidence>
<protein>
    <submittedName>
        <fullName evidence="8 9">GTPase IMAP family member 4-like</fullName>
    </submittedName>
</protein>
<comment type="similarity">
    <text evidence="1">Belongs to the TRAFAC class TrmE-Era-EngA-EngB-Septin-like GTPase superfamily. AIG1/Toc34/Toc159-like paraseptin GTPase family. IAN subfamily.</text>
</comment>
<dbReference type="SUPFAM" id="SSF52540">
    <property type="entry name" value="P-loop containing nucleoside triphosphate hydrolases"/>
    <property type="match status" value="1"/>
</dbReference>
<dbReference type="GO" id="GO:0005525">
    <property type="term" value="F:GTP binding"/>
    <property type="evidence" value="ECO:0007669"/>
    <property type="project" value="UniProtKB-KW"/>
</dbReference>
<dbReference type="InterPro" id="IPR027417">
    <property type="entry name" value="P-loop_NTPase"/>
</dbReference>
<evidence type="ECO:0000256" key="1">
    <source>
        <dbReference type="ARBA" id="ARBA00008535"/>
    </source>
</evidence>
<dbReference type="RefSeq" id="XP_038828806.1">
    <property type="nucleotide sequence ID" value="XM_038972878.1"/>
</dbReference>
<evidence type="ECO:0000256" key="4">
    <source>
        <dbReference type="SAM" id="MobiDB-lite"/>
    </source>
</evidence>
<evidence type="ECO:0000313" key="9">
    <source>
        <dbReference type="RefSeq" id="XP_038828799.1"/>
    </source>
</evidence>